<dbReference type="RefSeq" id="WP_052400163.1">
    <property type="nucleotide sequence ID" value="NZ_CP009552.1"/>
</dbReference>
<dbReference type="KEGG" id="gac:GACE_0138"/>
<dbReference type="SUPFAM" id="SSF52821">
    <property type="entry name" value="Rhodanese/Cell cycle control phosphatase"/>
    <property type="match status" value="1"/>
</dbReference>
<name>A0A0A7GAY0_GEOAI</name>
<dbReference type="AlphaFoldDB" id="A0A0A7GAY0"/>
<dbReference type="GeneID" id="24796739"/>
<dbReference type="eggNOG" id="arCOG02021">
    <property type="taxonomic scope" value="Archaea"/>
</dbReference>
<dbReference type="InterPro" id="IPR050229">
    <property type="entry name" value="GlpE_sulfurtransferase"/>
</dbReference>
<evidence type="ECO:0000313" key="3">
    <source>
        <dbReference type="Proteomes" id="UP000030624"/>
    </source>
</evidence>
<dbReference type="PANTHER" id="PTHR43031:SF1">
    <property type="entry name" value="PYRIDINE NUCLEOTIDE-DISULPHIDE OXIDOREDUCTASE"/>
    <property type="match status" value="1"/>
</dbReference>
<evidence type="ECO:0000313" key="2">
    <source>
        <dbReference type="EMBL" id="AIY89195.1"/>
    </source>
</evidence>
<dbReference type="STRING" id="565033.GACE_0138"/>
<dbReference type="Gene3D" id="3.40.250.10">
    <property type="entry name" value="Rhodanese-like domain"/>
    <property type="match status" value="1"/>
</dbReference>
<dbReference type="CDD" id="cd00158">
    <property type="entry name" value="RHOD"/>
    <property type="match status" value="1"/>
</dbReference>
<dbReference type="PANTHER" id="PTHR43031">
    <property type="entry name" value="FAD-DEPENDENT OXIDOREDUCTASE"/>
    <property type="match status" value="1"/>
</dbReference>
<sequence length="140" mass="16060">MRKTKYILAATLVLFALAVSVIPGCVQKDDRVLKRVSVDEAYKLIQENRGNPDFIIIDVRTPQEYAQMHIEGAINIDFYSPKFRDELSGLDRSKTYLIYCRTGHRSGEAMNIMDELGFEKVYEMEGGIMQWMAKGYPVVK</sequence>
<protein>
    <submittedName>
        <fullName evidence="2">Protein containing rhodanese-like domain</fullName>
    </submittedName>
</protein>
<reference evidence="2 3" key="1">
    <citation type="journal article" date="2015" name="Appl. Environ. Microbiol.">
        <title>The Geoglobus acetivorans genome: Fe(III) reduction, acetate utilization, autotrophic growth, and degradation of aromatic compounds in a hyperthermophilic archaeon.</title>
        <authorList>
            <person name="Mardanov A.V."/>
            <person name="Slododkina G.B."/>
            <person name="Slobodkin A.I."/>
            <person name="Beletsky A.V."/>
            <person name="Gavrilov S.N."/>
            <person name="Kublanov I.V."/>
            <person name="Bonch-Osmolovskaya E.A."/>
            <person name="Skryabin K.G."/>
            <person name="Ravin N.V."/>
        </authorList>
    </citation>
    <scope>NUCLEOTIDE SEQUENCE [LARGE SCALE GENOMIC DNA]</scope>
    <source>
        <strain evidence="2 3">SBH6</strain>
    </source>
</reference>
<feature type="domain" description="Rhodanese" evidence="1">
    <location>
        <begin position="50"/>
        <end position="140"/>
    </location>
</feature>
<evidence type="ECO:0000259" key="1">
    <source>
        <dbReference type="PROSITE" id="PS50206"/>
    </source>
</evidence>
<dbReference type="EMBL" id="CP009552">
    <property type="protein sequence ID" value="AIY89195.1"/>
    <property type="molecule type" value="Genomic_DNA"/>
</dbReference>
<dbReference type="InterPro" id="IPR036873">
    <property type="entry name" value="Rhodanese-like_dom_sf"/>
</dbReference>
<dbReference type="PROSITE" id="PS50206">
    <property type="entry name" value="RHODANESE_3"/>
    <property type="match status" value="1"/>
</dbReference>
<organism evidence="2 3">
    <name type="scientific">Geoglobus acetivorans</name>
    <dbReference type="NCBI Taxonomy" id="565033"/>
    <lineage>
        <taxon>Archaea</taxon>
        <taxon>Methanobacteriati</taxon>
        <taxon>Methanobacteriota</taxon>
        <taxon>Archaeoglobi</taxon>
        <taxon>Archaeoglobales</taxon>
        <taxon>Archaeoglobaceae</taxon>
        <taxon>Geoglobus</taxon>
    </lineage>
</organism>
<gene>
    <name evidence="2" type="ORF">GACE_0138</name>
</gene>
<proteinExistence type="predicted"/>
<dbReference type="HOGENOM" id="CLU_089574_1_6_2"/>
<dbReference type="Pfam" id="PF00581">
    <property type="entry name" value="Rhodanese"/>
    <property type="match status" value="1"/>
</dbReference>
<dbReference type="Proteomes" id="UP000030624">
    <property type="component" value="Chromosome"/>
</dbReference>
<dbReference type="InterPro" id="IPR001763">
    <property type="entry name" value="Rhodanese-like_dom"/>
</dbReference>
<accession>A0A0A7GAY0</accession>
<dbReference type="SMART" id="SM00450">
    <property type="entry name" value="RHOD"/>
    <property type="match status" value="1"/>
</dbReference>